<gene>
    <name evidence="7" type="ORF">BSK52_28880</name>
</gene>
<dbReference type="InterPro" id="IPR001764">
    <property type="entry name" value="Glyco_hydro_3_N"/>
</dbReference>
<protein>
    <recommendedName>
        <fullName evidence="3">beta-N-acetylhexosaminidase</fullName>
        <ecNumber evidence="3">3.2.1.52</ecNumber>
    </recommendedName>
</protein>
<dbReference type="PROSITE" id="PS00775">
    <property type="entry name" value="GLYCOSYL_HYDROL_F3"/>
    <property type="match status" value="1"/>
</dbReference>
<dbReference type="InterPro" id="IPR019800">
    <property type="entry name" value="Glyco_hydro_3_AS"/>
</dbReference>
<feature type="domain" description="Glycoside hydrolase family 3 N-terminal" evidence="6">
    <location>
        <begin position="28"/>
        <end position="347"/>
    </location>
</feature>
<evidence type="ECO:0000256" key="1">
    <source>
        <dbReference type="ARBA" id="ARBA00001231"/>
    </source>
</evidence>
<sequence>MMDLKGKPFYLQNENIQWVKNTLESMDLDAKVGQLFCPLGMNDDQTELQDMLENYQPGGIMYRPGEGVGVQSTHRYLQENSRIPLLVSANLEAGGNGIASEGTYFGKQMQVAATDNEEMGYRLGQIAGREGKAVGCNWAFAPVVDIDMNFRNPITNIRTYGSDPERVLRMGKAYVKGVQENGVAASIKHFPGDGVDDRDQHLHISINSLSVEDWDQTYGMVYKGLIDEGAMTVMIGHIMLPAYSRALSPDIRDEELMPATLSPELLNGLLRDKLGFNGMIVTDAATMAGFTMAMKREIAVPKSIAAGCDMFLFNRNMPEDYKYMKEGIENGILTMKRVDEAVTRILALKASLGLHRKQQEGKLVPGPYALSVMKCEEHEKWAQECADQAITLVKDTQSLLPISPERHKRILFFSLGDEVGHYSSEVSYRTLVEQLEREGFIVDIFNRENLDFSWMMTSIESLTDKYDLAIYCANIVTMSNQTVVRINWAPPMGADMPWFLQELPTLFISTASPYHLQDVPQVKTFINTYSSSEYVYEALVEKLLGRSPFKGVNPVDPFCTYWETKL</sequence>
<dbReference type="PANTHER" id="PTHR30480">
    <property type="entry name" value="BETA-HEXOSAMINIDASE-RELATED"/>
    <property type="match status" value="1"/>
</dbReference>
<dbReference type="PANTHER" id="PTHR30480:SF13">
    <property type="entry name" value="BETA-HEXOSAMINIDASE"/>
    <property type="match status" value="1"/>
</dbReference>
<dbReference type="InterPro" id="IPR050226">
    <property type="entry name" value="NagZ_Beta-hexosaminidase"/>
</dbReference>
<evidence type="ECO:0000256" key="4">
    <source>
        <dbReference type="ARBA" id="ARBA00022801"/>
    </source>
</evidence>
<comment type="catalytic activity">
    <reaction evidence="1">
        <text>Hydrolysis of terminal non-reducing N-acetyl-D-hexosamine residues in N-acetyl-beta-D-hexosaminides.</text>
        <dbReference type="EC" id="3.2.1.52"/>
    </reaction>
</comment>
<keyword evidence="5" id="KW-0326">Glycosidase</keyword>
<evidence type="ECO:0000256" key="2">
    <source>
        <dbReference type="ARBA" id="ARBA00005336"/>
    </source>
</evidence>
<proteinExistence type="inferred from homology"/>
<dbReference type="AlphaFoldDB" id="A0A1R0XHS6"/>
<dbReference type="InterPro" id="IPR017853">
    <property type="entry name" value="GH"/>
</dbReference>
<dbReference type="InterPro" id="IPR036962">
    <property type="entry name" value="Glyco_hydro_3_N_sf"/>
</dbReference>
<dbReference type="OrthoDB" id="9805821at2"/>
<dbReference type="SUPFAM" id="SSF51445">
    <property type="entry name" value="(Trans)glycosidases"/>
    <property type="match status" value="1"/>
</dbReference>
<evidence type="ECO:0000259" key="6">
    <source>
        <dbReference type="Pfam" id="PF00933"/>
    </source>
</evidence>
<evidence type="ECO:0000313" key="7">
    <source>
        <dbReference type="EMBL" id="OMD34612.1"/>
    </source>
</evidence>
<dbReference type="Proteomes" id="UP000187439">
    <property type="component" value="Unassembled WGS sequence"/>
</dbReference>
<dbReference type="GO" id="GO:0005975">
    <property type="term" value="P:carbohydrate metabolic process"/>
    <property type="evidence" value="ECO:0007669"/>
    <property type="project" value="InterPro"/>
</dbReference>
<comment type="similarity">
    <text evidence="2">Belongs to the glycosyl hydrolase 3 family.</text>
</comment>
<evidence type="ECO:0000256" key="3">
    <source>
        <dbReference type="ARBA" id="ARBA00012663"/>
    </source>
</evidence>
<accession>A0A1R0XHS6</accession>
<dbReference type="Gene3D" id="3.20.20.300">
    <property type="entry name" value="Glycoside hydrolase, family 3, N-terminal domain"/>
    <property type="match status" value="1"/>
</dbReference>
<dbReference type="Gene3D" id="3.40.50.1700">
    <property type="entry name" value="Glycoside hydrolase family 3 C-terminal domain"/>
    <property type="match status" value="1"/>
</dbReference>
<dbReference type="EC" id="3.2.1.52" evidence="3"/>
<organism evidence="7 8">
    <name type="scientific">Paenibacillus odorifer</name>
    <dbReference type="NCBI Taxonomy" id="189426"/>
    <lineage>
        <taxon>Bacteria</taxon>
        <taxon>Bacillati</taxon>
        <taxon>Bacillota</taxon>
        <taxon>Bacilli</taxon>
        <taxon>Bacillales</taxon>
        <taxon>Paenibacillaceae</taxon>
        <taxon>Paenibacillus</taxon>
    </lineage>
</organism>
<dbReference type="GO" id="GO:0009254">
    <property type="term" value="P:peptidoglycan turnover"/>
    <property type="evidence" value="ECO:0007669"/>
    <property type="project" value="TreeGrafter"/>
</dbReference>
<evidence type="ECO:0000256" key="5">
    <source>
        <dbReference type="ARBA" id="ARBA00023295"/>
    </source>
</evidence>
<reference evidence="7 8" key="1">
    <citation type="submission" date="2016-10" db="EMBL/GenBank/DDBJ databases">
        <title>Paenibacillus species isolates.</title>
        <authorList>
            <person name="Beno S.M."/>
        </authorList>
    </citation>
    <scope>NUCLEOTIDE SEQUENCE [LARGE SCALE GENOMIC DNA]</scope>
    <source>
        <strain evidence="7 8">FSL H7-0710</strain>
    </source>
</reference>
<dbReference type="Pfam" id="PF00933">
    <property type="entry name" value="Glyco_hydro_3"/>
    <property type="match status" value="1"/>
</dbReference>
<name>A0A1R0XHS6_9BACL</name>
<dbReference type="InterPro" id="IPR036881">
    <property type="entry name" value="Glyco_hydro_3_C_sf"/>
</dbReference>
<keyword evidence="4" id="KW-0378">Hydrolase</keyword>
<comment type="caution">
    <text evidence="7">The sequence shown here is derived from an EMBL/GenBank/DDBJ whole genome shotgun (WGS) entry which is preliminary data.</text>
</comment>
<dbReference type="EMBL" id="MPTC01000053">
    <property type="protein sequence ID" value="OMD34612.1"/>
    <property type="molecule type" value="Genomic_DNA"/>
</dbReference>
<dbReference type="GO" id="GO:0004563">
    <property type="term" value="F:beta-N-acetylhexosaminidase activity"/>
    <property type="evidence" value="ECO:0007669"/>
    <property type="project" value="UniProtKB-EC"/>
</dbReference>
<evidence type="ECO:0000313" key="8">
    <source>
        <dbReference type="Proteomes" id="UP000187439"/>
    </source>
</evidence>